<proteinExistence type="predicted"/>
<dbReference type="Proteomes" id="UP000219374">
    <property type="component" value="Unassembled WGS sequence"/>
</dbReference>
<organism evidence="1 2">
    <name type="scientific">Pseudoxanthomonas wuyuanensis</name>
    <dbReference type="NCBI Taxonomy" id="1073196"/>
    <lineage>
        <taxon>Bacteria</taxon>
        <taxon>Pseudomonadati</taxon>
        <taxon>Pseudomonadota</taxon>
        <taxon>Gammaproteobacteria</taxon>
        <taxon>Lysobacterales</taxon>
        <taxon>Lysobacteraceae</taxon>
        <taxon>Pseudoxanthomonas</taxon>
    </lineage>
</organism>
<evidence type="ECO:0000313" key="2">
    <source>
        <dbReference type="Proteomes" id="UP000219374"/>
    </source>
</evidence>
<accession>A0A286CYA0</accession>
<gene>
    <name evidence="1" type="ORF">SAMN06296416_101588</name>
</gene>
<protein>
    <submittedName>
        <fullName evidence="1">Uncharacterized protein</fullName>
    </submittedName>
</protein>
<name>A0A286CYA0_9GAMM</name>
<dbReference type="EMBL" id="OCND01000001">
    <property type="protein sequence ID" value="SOD51368.1"/>
    <property type="molecule type" value="Genomic_DNA"/>
</dbReference>
<keyword evidence="2" id="KW-1185">Reference proteome</keyword>
<reference evidence="1 2" key="1">
    <citation type="submission" date="2017-09" db="EMBL/GenBank/DDBJ databases">
        <authorList>
            <person name="Ehlers B."/>
            <person name="Leendertz F.H."/>
        </authorList>
    </citation>
    <scope>NUCLEOTIDE SEQUENCE [LARGE SCALE GENOMIC DNA]</scope>
    <source>
        <strain evidence="1 2">CGMCC 1.10978</strain>
    </source>
</reference>
<sequence length="29" mass="3127">MVELAISGLLVGWELTLQGRGRRDWAAAG</sequence>
<evidence type="ECO:0000313" key="1">
    <source>
        <dbReference type="EMBL" id="SOD51368.1"/>
    </source>
</evidence>
<dbReference type="AlphaFoldDB" id="A0A286CYA0"/>